<dbReference type="OrthoDB" id="6287725at2759"/>
<feature type="compositionally biased region" description="Polar residues" evidence="1">
    <location>
        <begin position="1"/>
        <end position="25"/>
    </location>
</feature>
<dbReference type="Proteomes" id="UP000271098">
    <property type="component" value="Unassembled WGS sequence"/>
</dbReference>
<keyword evidence="3" id="KW-1185">Reference proteome</keyword>
<feature type="region of interest" description="Disordered" evidence="1">
    <location>
        <begin position="84"/>
        <end position="113"/>
    </location>
</feature>
<evidence type="ECO:0000313" key="3">
    <source>
        <dbReference type="Proteomes" id="UP000271098"/>
    </source>
</evidence>
<organism evidence="2 3">
    <name type="scientific">Gongylonema pulchrum</name>
    <dbReference type="NCBI Taxonomy" id="637853"/>
    <lineage>
        <taxon>Eukaryota</taxon>
        <taxon>Metazoa</taxon>
        <taxon>Ecdysozoa</taxon>
        <taxon>Nematoda</taxon>
        <taxon>Chromadorea</taxon>
        <taxon>Rhabditida</taxon>
        <taxon>Spirurina</taxon>
        <taxon>Spiruromorpha</taxon>
        <taxon>Spiruroidea</taxon>
        <taxon>Gongylonematidae</taxon>
        <taxon>Gongylonema</taxon>
    </lineage>
</organism>
<sequence>MQVIFSQSLHDVSYEPANSNSSSTEKIPPSHTGDVESSSSLVADPSVTDSFPRVFREFDFLEAEHDTVSESTDSCFNWLSTMRPPSDSLEVSSEKTPLQEEARSETISEEDSCCEEELEDDEFAVDDEQQRAADVSSLAESIRCSHSEALGECSRSQQLPLFLQCNHHTSAQGEHQWLASFGDLSADQTGHLTAHATLLFTQLYRVNLITELLKIIELLIELL</sequence>
<protein>
    <submittedName>
        <fullName evidence="2">Uncharacterized protein</fullName>
    </submittedName>
</protein>
<dbReference type="EMBL" id="UYRT01004401">
    <property type="protein sequence ID" value="VDK36396.1"/>
    <property type="molecule type" value="Genomic_DNA"/>
</dbReference>
<proteinExistence type="predicted"/>
<gene>
    <name evidence="2" type="ORF">GPUH_LOCUS2782</name>
</gene>
<name>A0A3P6P9U0_9BILA</name>
<evidence type="ECO:0000313" key="2">
    <source>
        <dbReference type="EMBL" id="VDK36396.1"/>
    </source>
</evidence>
<feature type="compositionally biased region" description="Basic and acidic residues" evidence="1">
    <location>
        <begin position="97"/>
        <end position="106"/>
    </location>
</feature>
<reference evidence="2 3" key="1">
    <citation type="submission" date="2018-11" db="EMBL/GenBank/DDBJ databases">
        <authorList>
            <consortium name="Pathogen Informatics"/>
        </authorList>
    </citation>
    <scope>NUCLEOTIDE SEQUENCE [LARGE SCALE GENOMIC DNA]</scope>
</reference>
<evidence type="ECO:0000256" key="1">
    <source>
        <dbReference type="SAM" id="MobiDB-lite"/>
    </source>
</evidence>
<dbReference type="AlphaFoldDB" id="A0A3P6P9U0"/>
<feature type="region of interest" description="Disordered" evidence="1">
    <location>
        <begin position="1"/>
        <end position="46"/>
    </location>
</feature>
<accession>A0A3P6P9U0</accession>